<keyword evidence="6" id="KW-0808">Transferase</keyword>
<keyword evidence="9" id="KW-0418">Kinase</keyword>
<dbReference type="CDD" id="cd16922">
    <property type="entry name" value="HATPase_EvgS-ArcB-TorS-like"/>
    <property type="match status" value="1"/>
</dbReference>
<dbReference type="GO" id="GO:0006355">
    <property type="term" value="P:regulation of DNA-templated transcription"/>
    <property type="evidence" value="ECO:0007669"/>
    <property type="project" value="InterPro"/>
</dbReference>
<dbReference type="InterPro" id="IPR050351">
    <property type="entry name" value="BphY/WalK/GraS-like"/>
</dbReference>
<evidence type="ECO:0000256" key="8">
    <source>
        <dbReference type="ARBA" id="ARBA00022741"/>
    </source>
</evidence>
<feature type="domain" description="PAS" evidence="15">
    <location>
        <begin position="362"/>
        <end position="433"/>
    </location>
</feature>
<evidence type="ECO:0000256" key="7">
    <source>
        <dbReference type="ARBA" id="ARBA00022692"/>
    </source>
</evidence>
<dbReference type="SMART" id="SM00387">
    <property type="entry name" value="HATPase_c"/>
    <property type="match status" value="1"/>
</dbReference>
<keyword evidence="5" id="KW-0597">Phosphoprotein</keyword>
<dbReference type="EC" id="2.7.13.3" evidence="3"/>
<organism evidence="17 18">
    <name type="scientific">Undibacterium terreum</name>
    <dbReference type="NCBI Taxonomy" id="1224302"/>
    <lineage>
        <taxon>Bacteria</taxon>
        <taxon>Pseudomonadati</taxon>
        <taxon>Pseudomonadota</taxon>
        <taxon>Betaproteobacteria</taxon>
        <taxon>Burkholderiales</taxon>
        <taxon>Oxalobacteraceae</taxon>
        <taxon>Undibacterium</taxon>
    </lineage>
</organism>
<dbReference type="AlphaFoldDB" id="A0A916XF95"/>
<evidence type="ECO:0000256" key="4">
    <source>
        <dbReference type="ARBA" id="ARBA00022475"/>
    </source>
</evidence>
<reference evidence="17" key="2">
    <citation type="submission" date="2020-09" db="EMBL/GenBank/DDBJ databases">
        <authorList>
            <person name="Sun Q."/>
            <person name="Zhou Y."/>
        </authorList>
    </citation>
    <scope>NUCLEOTIDE SEQUENCE</scope>
    <source>
        <strain evidence="17">CGMCC 1.10998</strain>
    </source>
</reference>
<evidence type="ECO:0000256" key="3">
    <source>
        <dbReference type="ARBA" id="ARBA00012438"/>
    </source>
</evidence>
<evidence type="ECO:0000256" key="6">
    <source>
        <dbReference type="ARBA" id="ARBA00022679"/>
    </source>
</evidence>
<keyword evidence="7" id="KW-0812">Transmembrane</keyword>
<dbReference type="FunFam" id="3.30.565.10:FF:000006">
    <property type="entry name" value="Sensor histidine kinase WalK"/>
    <property type="match status" value="1"/>
</dbReference>
<evidence type="ECO:0000256" key="12">
    <source>
        <dbReference type="ARBA" id="ARBA00023012"/>
    </source>
</evidence>
<dbReference type="InterPro" id="IPR013656">
    <property type="entry name" value="PAS_4"/>
</dbReference>
<reference evidence="17" key="1">
    <citation type="journal article" date="2014" name="Int. J. Syst. Evol. Microbiol.">
        <title>Complete genome sequence of Corynebacterium casei LMG S-19264T (=DSM 44701T), isolated from a smear-ripened cheese.</title>
        <authorList>
            <consortium name="US DOE Joint Genome Institute (JGI-PGF)"/>
            <person name="Walter F."/>
            <person name="Albersmeier A."/>
            <person name="Kalinowski J."/>
            <person name="Ruckert C."/>
        </authorList>
    </citation>
    <scope>NUCLEOTIDE SEQUENCE</scope>
    <source>
        <strain evidence="17">CGMCC 1.10998</strain>
    </source>
</reference>
<dbReference type="Gene3D" id="6.10.340.10">
    <property type="match status" value="1"/>
</dbReference>
<dbReference type="PANTHER" id="PTHR42878:SF7">
    <property type="entry name" value="SENSOR HISTIDINE KINASE GLRK"/>
    <property type="match status" value="1"/>
</dbReference>
<dbReference type="PRINTS" id="PR00344">
    <property type="entry name" value="BCTRLSENSOR"/>
</dbReference>
<comment type="subcellular location">
    <subcellularLocation>
        <location evidence="2">Cell inner membrane</location>
        <topology evidence="2">Multi-pass membrane protein</topology>
    </subcellularLocation>
</comment>
<dbReference type="InterPro" id="IPR000700">
    <property type="entry name" value="PAS-assoc_C"/>
</dbReference>
<evidence type="ECO:0000256" key="13">
    <source>
        <dbReference type="ARBA" id="ARBA00023136"/>
    </source>
</evidence>
<evidence type="ECO:0000313" key="18">
    <source>
        <dbReference type="Proteomes" id="UP000637423"/>
    </source>
</evidence>
<evidence type="ECO:0000259" key="16">
    <source>
        <dbReference type="PROSITE" id="PS50113"/>
    </source>
</evidence>
<dbReference type="GO" id="GO:0007234">
    <property type="term" value="P:osmosensory signaling via phosphorelay pathway"/>
    <property type="evidence" value="ECO:0007669"/>
    <property type="project" value="TreeGrafter"/>
</dbReference>
<feature type="domain" description="PAC" evidence="16">
    <location>
        <begin position="559"/>
        <end position="614"/>
    </location>
</feature>
<dbReference type="PANTHER" id="PTHR42878">
    <property type="entry name" value="TWO-COMPONENT HISTIDINE KINASE"/>
    <property type="match status" value="1"/>
</dbReference>
<keyword evidence="18" id="KW-1185">Reference proteome</keyword>
<dbReference type="Proteomes" id="UP000637423">
    <property type="component" value="Unassembled WGS sequence"/>
</dbReference>
<dbReference type="RefSeq" id="WP_188565162.1">
    <property type="nucleotide sequence ID" value="NZ_BMED01000001.1"/>
</dbReference>
<dbReference type="InterPro" id="IPR013767">
    <property type="entry name" value="PAS_fold"/>
</dbReference>
<dbReference type="InterPro" id="IPR003594">
    <property type="entry name" value="HATPase_dom"/>
</dbReference>
<evidence type="ECO:0000256" key="1">
    <source>
        <dbReference type="ARBA" id="ARBA00000085"/>
    </source>
</evidence>
<dbReference type="GO" id="GO:0000156">
    <property type="term" value="F:phosphorelay response regulator activity"/>
    <property type="evidence" value="ECO:0007669"/>
    <property type="project" value="TreeGrafter"/>
</dbReference>
<dbReference type="GO" id="GO:0030295">
    <property type="term" value="F:protein kinase activator activity"/>
    <property type="evidence" value="ECO:0007669"/>
    <property type="project" value="TreeGrafter"/>
</dbReference>
<dbReference type="InterPro" id="IPR036097">
    <property type="entry name" value="HisK_dim/P_sf"/>
</dbReference>
<feature type="domain" description="PAS" evidence="15">
    <location>
        <begin position="491"/>
        <end position="561"/>
    </location>
</feature>
<evidence type="ECO:0000256" key="5">
    <source>
        <dbReference type="ARBA" id="ARBA00022553"/>
    </source>
</evidence>
<dbReference type="PROSITE" id="PS50112">
    <property type="entry name" value="PAS"/>
    <property type="match status" value="3"/>
</dbReference>
<keyword evidence="13" id="KW-0472">Membrane</keyword>
<comment type="caution">
    <text evidence="17">The sequence shown here is derived from an EMBL/GenBank/DDBJ whole genome shotgun (WGS) entry which is preliminary data.</text>
</comment>
<dbReference type="CDD" id="cd00082">
    <property type="entry name" value="HisKA"/>
    <property type="match status" value="1"/>
</dbReference>
<dbReference type="SUPFAM" id="SSF47384">
    <property type="entry name" value="Homodimeric domain of signal transducing histidine kinase"/>
    <property type="match status" value="1"/>
</dbReference>
<dbReference type="Gene3D" id="3.30.565.10">
    <property type="entry name" value="Histidine kinase-like ATPase, C-terminal domain"/>
    <property type="match status" value="1"/>
</dbReference>
<dbReference type="Pfam" id="PF00512">
    <property type="entry name" value="HisKA"/>
    <property type="match status" value="1"/>
</dbReference>
<evidence type="ECO:0000256" key="2">
    <source>
        <dbReference type="ARBA" id="ARBA00004429"/>
    </source>
</evidence>
<comment type="catalytic activity">
    <reaction evidence="1">
        <text>ATP + protein L-histidine = ADP + protein N-phospho-L-histidine.</text>
        <dbReference type="EC" id="2.7.13.3"/>
    </reaction>
</comment>
<keyword evidence="4" id="KW-1003">Cell membrane</keyword>
<dbReference type="NCBIfam" id="TIGR00229">
    <property type="entry name" value="sensory_box"/>
    <property type="match status" value="3"/>
</dbReference>
<dbReference type="InterPro" id="IPR004358">
    <property type="entry name" value="Sig_transdc_His_kin-like_C"/>
</dbReference>
<dbReference type="Pfam" id="PF08448">
    <property type="entry name" value="PAS_4"/>
    <property type="match status" value="2"/>
</dbReference>
<dbReference type="InterPro" id="IPR000014">
    <property type="entry name" value="PAS"/>
</dbReference>
<dbReference type="Gene3D" id="3.30.450.20">
    <property type="entry name" value="PAS domain"/>
    <property type="match status" value="4"/>
</dbReference>
<accession>A0A916XF95</accession>
<dbReference type="PROSITE" id="PS50109">
    <property type="entry name" value="HIS_KIN"/>
    <property type="match status" value="1"/>
</dbReference>
<dbReference type="SUPFAM" id="SSF55874">
    <property type="entry name" value="ATPase domain of HSP90 chaperone/DNA topoisomerase II/histidine kinase"/>
    <property type="match status" value="1"/>
</dbReference>
<proteinExistence type="predicted"/>
<keyword evidence="10" id="KW-0067">ATP-binding</keyword>
<dbReference type="InterPro" id="IPR005467">
    <property type="entry name" value="His_kinase_dom"/>
</dbReference>
<feature type="domain" description="Histidine kinase" evidence="14">
    <location>
        <begin position="742"/>
        <end position="961"/>
    </location>
</feature>
<dbReference type="SMART" id="SM00388">
    <property type="entry name" value="HisKA"/>
    <property type="match status" value="1"/>
</dbReference>
<evidence type="ECO:0000256" key="11">
    <source>
        <dbReference type="ARBA" id="ARBA00022989"/>
    </source>
</evidence>
<dbReference type="GO" id="GO:0005886">
    <property type="term" value="C:plasma membrane"/>
    <property type="evidence" value="ECO:0007669"/>
    <property type="project" value="UniProtKB-SubCell"/>
</dbReference>
<dbReference type="InterPro" id="IPR033479">
    <property type="entry name" value="dCache_1"/>
</dbReference>
<dbReference type="InterPro" id="IPR036890">
    <property type="entry name" value="HATPase_C_sf"/>
</dbReference>
<gene>
    <name evidence="17" type="ORF">GCM10011396_13550</name>
</gene>
<keyword evidence="8" id="KW-0547">Nucleotide-binding</keyword>
<sequence>MSIKTRITLLVVAIVFSTAFAITSASQYVLKEGMKETINAEQFARLSNIANAIDQKFHSRQILLETFAQAIPAEKLRHPEQLQAYLASFTTLKDAFDNVALLDLNGLLVANYNRQTPVGKINLADRSYFIDAIKNDAATISQPLANRINGKPQVVMSQPVHDKSGAIAYVLTGAIDLHEPNFLGEFANLKFGKSGYMFILNTDGIVVDHPRKDRILKASNADGFSTTAAEKALKGFEGSTEALNRYGVYGLYSFKRLQSTNWILGAIFPASEAFAPIELMQRKALGAALILSVCAGMLVWWASWRQLEPLLRLARHMKIVREKKTYLPLGGSFHDDEIGSLAIAFDALMRDRENAIAEATAGAQHMNSILAHAGDAFISSDAQGRVTEWNRQAEETFGWTREEVLGKMLSDLIVPLRMREAHDRGLAQFVKTGQGAILNKRIVVSAMRKDGKEIPIELTIAGIKQGEQYTSNAFIRDISDRQLSERKLADSEKRLRMITDNLPALISYVDNDLVYQFANGYYRTSFGFDPEKMIGRPVLDVYGADNFAKIAEQCALALQGRRVHVERSQFANGKTKHLAVDYNPDFAEDGSVIGLYVMGLDITDRKEAELRQAESEERLRTLADNLPAQIAIIDTRQRYVFVNRHLARVTGLTPEQMVGMSMLEGRGAEINAFVQPFVARVLAGEKVRFQGEVSKDGKISHYESTFVPAQNNAGTVIGFYAMTFDISHRKRIETMKDEFISTVSHELRTPLTSINGALGLLTAGVMGDLPPKARDLLLVGQRNVERLVRMITDMLDIEKIETGRMTFDIATCDVASIILQAIESSKSYAVQYGVTMHLVTELGNAFARLDHDRFLQVLINLLSNAIKFSESDGTVEVALTLEENFIRVAVTDHGCGIPQQFYDSIFQKFSQADSTNKRKKGGSGLGLSICKPIIEKMGGQIGFTSVLGKGSTFFVQIPALVLENA</sequence>
<evidence type="ECO:0000259" key="15">
    <source>
        <dbReference type="PROSITE" id="PS50112"/>
    </source>
</evidence>
<dbReference type="Pfam" id="PF00989">
    <property type="entry name" value="PAS"/>
    <property type="match status" value="1"/>
</dbReference>
<feature type="domain" description="PAS" evidence="15">
    <location>
        <begin position="615"/>
        <end position="676"/>
    </location>
</feature>
<dbReference type="Pfam" id="PF02743">
    <property type="entry name" value="dCache_1"/>
    <property type="match status" value="1"/>
</dbReference>
<dbReference type="GO" id="GO:0000155">
    <property type="term" value="F:phosphorelay sensor kinase activity"/>
    <property type="evidence" value="ECO:0007669"/>
    <property type="project" value="InterPro"/>
</dbReference>
<evidence type="ECO:0000256" key="9">
    <source>
        <dbReference type="ARBA" id="ARBA00022777"/>
    </source>
</evidence>
<dbReference type="Gene3D" id="1.10.287.130">
    <property type="match status" value="1"/>
</dbReference>
<dbReference type="EMBL" id="BMED01000001">
    <property type="protein sequence ID" value="GGC67813.1"/>
    <property type="molecule type" value="Genomic_DNA"/>
</dbReference>
<evidence type="ECO:0000256" key="10">
    <source>
        <dbReference type="ARBA" id="ARBA00022840"/>
    </source>
</evidence>
<keyword evidence="11" id="KW-1133">Transmembrane helix</keyword>
<dbReference type="SMART" id="SM00091">
    <property type="entry name" value="PAS"/>
    <property type="match status" value="3"/>
</dbReference>
<feature type="domain" description="PAC" evidence="16">
    <location>
        <begin position="683"/>
        <end position="738"/>
    </location>
</feature>
<evidence type="ECO:0000313" key="17">
    <source>
        <dbReference type="EMBL" id="GGC67813.1"/>
    </source>
</evidence>
<name>A0A916XF95_9BURK</name>
<dbReference type="CDD" id="cd12912">
    <property type="entry name" value="PDC2_MCP_like"/>
    <property type="match status" value="1"/>
</dbReference>
<dbReference type="InterPro" id="IPR035965">
    <property type="entry name" value="PAS-like_dom_sf"/>
</dbReference>
<dbReference type="SUPFAM" id="SSF55785">
    <property type="entry name" value="PYP-like sensor domain (PAS domain)"/>
    <property type="match status" value="3"/>
</dbReference>
<dbReference type="FunFam" id="1.10.287.130:FF:000001">
    <property type="entry name" value="Two-component sensor histidine kinase"/>
    <property type="match status" value="1"/>
</dbReference>
<dbReference type="Pfam" id="PF02518">
    <property type="entry name" value="HATPase_c"/>
    <property type="match status" value="1"/>
</dbReference>
<dbReference type="InterPro" id="IPR003661">
    <property type="entry name" value="HisK_dim/P_dom"/>
</dbReference>
<keyword evidence="12" id="KW-0902">Two-component regulatory system</keyword>
<evidence type="ECO:0000259" key="14">
    <source>
        <dbReference type="PROSITE" id="PS50109"/>
    </source>
</evidence>
<dbReference type="PROSITE" id="PS50113">
    <property type="entry name" value="PAC"/>
    <property type="match status" value="2"/>
</dbReference>
<protein>
    <recommendedName>
        <fullName evidence="3">histidine kinase</fullName>
        <ecNumber evidence="3">2.7.13.3</ecNumber>
    </recommendedName>
</protein>
<dbReference type="CDD" id="cd00130">
    <property type="entry name" value="PAS"/>
    <property type="match status" value="3"/>
</dbReference>
<dbReference type="CDD" id="cd12914">
    <property type="entry name" value="PDC1_DGC_like"/>
    <property type="match status" value="1"/>
</dbReference>